<comment type="caution">
    <text evidence="14">The sequence shown here is derived from an EMBL/GenBank/DDBJ whole genome shotgun (WGS) entry which is preliminary data.</text>
</comment>
<dbReference type="GO" id="GO:0006281">
    <property type="term" value="P:DNA repair"/>
    <property type="evidence" value="ECO:0007669"/>
    <property type="project" value="TreeGrafter"/>
</dbReference>
<evidence type="ECO:0000256" key="10">
    <source>
        <dbReference type="ARBA" id="ARBA00032235"/>
    </source>
</evidence>
<keyword evidence="4" id="KW-0479">Metal-binding</keyword>
<evidence type="ECO:0000256" key="3">
    <source>
        <dbReference type="ARBA" id="ARBA00012891"/>
    </source>
</evidence>
<dbReference type="InterPro" id="IPR034144">
    <property type="entry name" value="TOPRIM_TopoIII"/>
</dbReference>
<dbReference type="InterPro" id="IPR006171">
    <property type="entry name" value="TOPRIM_dom"/>
</dbReference>
<dbReference type="InterPro" id="IPR013825">
    <property type="entry name" value="Topo_IA_cen_sub2"/>
</dbReference>
<dbReference type="InterPro" id="IPR013824">
    <property type="entry name" value="Topo_IA_cen_sub1"/>
</dbReference>
<dbReference type="Pfam" id="PF01751">
    <property type="entry name" value="Toprim"/>
    <property type="match status" value="1"/>
</dbReference>
<dbReference type="CDD" id="cd00186">
    <property type="entry name" value="TOP1Ac"/>
    <property type="match status" value="1"/>
</dbReference>
<gene>
    <name evidence="14" type="primary">topB</name>
    <name evidence="14" type="ORF">LS74_010310</name>
</gene>
<dbReference type="AlphaFoldDB" id="A0A4U8SY00"/>
<accession>A0A4U8SY00</accession>
<evidence type="ECO:0000259" key="12">
    <source>
        <dbReference type="PROSITE" id="PS50880"/>
    </source>
</evidence>
<comment type="catalytic activity">
    <reaction evidence="1">
        <text>ATP-independent breakage of single-stranded DNA, followed by passage and rejoining.</text>
        <dbReference type="EC" id="5.6.2.1"/>
    </reaction>
</comment>
<dbReference type="SMART" id="SM00437">
    <property type="entry name" value="TOP1Ac"/>
    <property type="match status" value="1"/>
</dbReference>
<dbReference type="InterPro" id="IPR013497">
    <property type="entry name" value="Topo_IA_cen"/>
</dbReference>
<dbReference type="EMBL" id="JRPE02000025">
    <property type="protein sequence ID" value="TLD91097.1"/>
    <property type="molecule type" value="Genomic_DNA"/>
</dbReference>
<dbReference type="GO" id="GO:0006265">
    <property type="term" value="P:DNA topological change"/>
    <property type="evidence" value="ECO:0007669"/>
    <property type="project" value="InterPro"/>
</dbReference>
<evidence type="ECO:0000313" key="14">
    <source>
        <dbReference type="EMBL" id="TLD91097.1"/>
    </source>
</evidence>
<dbReference type="PRINTS" id="PR00417">
    <property type="entry name" value="PRTPISMRASEI"/>
</dbReference>
<keyword evidence="6" id="KW-0238">DNA-binding</keyword>
<keyword evidence="15" id="KW-1185">Reference proteome</keyword>
<dbReference type="Gene3D" id="2.70.20.10">
    <property type="entry name" value="Topoisomerase I, domain 3"/>
    <property type="match status" value="1"/>
</dbReference>
<dbReference type="SMART" id="SM00493">
    <property type="entry name" value="TOPRIM"/>
    <property type="match status" value="1"/>
</dbReference>
<evidence type="ECO:0000256" key="6">
    <source>
        <dbReference type="ARBA" id="ARBA00023125"/>
    </source>
</evidence>
<dbReference type="InterPro" id="IPR013826">
    <property type="entry name" value="Topo_IA_cen_sub3"/>
</dbReference>
<dbReference type="Gene3D" id="1.10.460.10">
    <property type="entry name" value="Topoisomerase I, domain 2"/>
    <property type="match status" value="1"/>
</dbReference>
<comment type="similarity">
    <text evidence="2">Belongs to the type IA topoisomerase family.</text>
</comment>
<evidence type="ECO:0000259" key="13">
    <source>
        <dbReference type="PROSITE" id="PS52039"/>
    </source>
</evidence>
<evidence type="ECO:0000256" key="1">
    <source>
        <dbReference type="ARBA" id="ARBA00000213"/>
    </source>
</evidence>
<dbReference type="GO" id="GO:0043597">
    <property type="term" value="C:cytoplasmic replication fork"/>
    <property type="evidence" value="ECO:0007669"/>
    <property type="project" value="TreeGrafter"/>
</dbReference>
<dbReference type="EC" id="5.6.2.1" evidence="3"/>
<evidence type="ECO:0000256" key="4">
    <source>
        <dbReference type="ARBA" id="ARBA00022723"/>
    </source>
</evidence>
<dbReference type="NCBIfam" id="TIGR01056">
    <property type="entry name" value="topB"/>
    <property type="match status" value="1"/>
</dbReference>
<dbReference type="Gene3D" id="1.10.290.10">
    <property type="entry name" value="Topoisomerase I, domain 4"/>
    <property type="match status" value="1"/>
</dbReference>
<protein>
    <recommendedName>
        <fullName evidence="3">DNA topoisomerase</fullName>
        <ecNumber evidence="3">5.6.2.1</ecNumber>
    </recommendedName>
    <alternativeName>
        <fullName evidence="11">Omega-protein</fullName>
    </alternativeName>
    <alternativeName>
        <fullName evidence="10">Relaxing enzyme</fullName>
    </alternativeName>
    <alternativeName>
        <fullName evidence="8">Swivelase</fullName>
    </alternativeName>
    <alternativeName>
        <fullName evidence="9">Untwisting enzyme</fullName>
    </alternativeName>
</protein>
<dbReference type="InterPro" id="IPR000380">
    <property type="entry name" value="Topo_IA"/>
</dbReference>
<proteinExistence type="inferred from homology"/>
<dbReference type="InterPro" id="IPR003601">
    <property type="entry name" value="Topo_IA_2"/>
</dbReference>
<dbReference type="GO" id="GO:0006310">
    <property type="term" value="P:DNA recombination"/>
    <property type="evidence" value="ECO:0007669"/>
    <property type="project" value="TreeGrafter"/>
</dbReference>
<dbReference type="Proteomes" id="UP000029921">
    <property type="component" value="Unassembled WGS sequence"/>
</dbReference>
<dbReference type="PROSITE" id="PS50880">
    <property type="entry name" value="TOPRIM"/>
    <property type="match status" value="1"/>
</dbReference>
<dbReference type="RefSeq" id="WP_034587670.1">
    <property type="nucleotide sequence ID" value="NZ_JRPE02000025.1"/>
</dbReference>
<evidence type="ECO:0000256" key="11">
    <source>
        <dbReference type="ARBA" id="ARBA00032877"/>
    </source>
</evidence>
<evidence type="ECO:0000256" key="8">
    <source>
        <dbReference type="ARBA" id="ARBA00030003"/>
    </source>
</evidence>
<dbReference type="PANTHER" id="PTHR11390">
    <property type="entry name" value="PROKARYOTIC DNA TOPOISOMERASE"/>
    <property type="match status" value="1"/>
</dbReference>
<sequence>MRLFIAEKPELARAISNGIEGNAEQNNSHIIKGNSIITWAYGHIMQLAEPHFYNEAFKKWNINDLPLKIPYPFKRIPNHSSENQFKTIIKLINDSRITEIVHCGDADEEGQILIDEILEYSKTNKPITRCLINDITPKAIATAISKIEPNSNFKGLSESGFARSEADYIVGMNLTRFYTILNQRNSGSSDTITIGRVQTPILGLIVNRELENKNFKSLNYFSINGNFNINGNNIQAPLKLEKDERIVEEEIANNIKNNCINKNAKLKLEVNKKMEYPPLPYNLLELQAECAKIFGFSPDKVLSITQSLREKHKAISYNRSDCQYLPENLFEESPQVIETLKYNFKDEDIGQNNADIRIKSKAFDDSKLSAHYGIVPLQTKLELNNLSKDELQIYTLIAKRFLMQFYKPCEYQTYKFSFLIDEYLFETSIRKDLFLGFKKYFSKQEQSSAVDWLDSVKNIEVALCENISVSKEKTKPRPKYTMTTLLKDLNQVSKYVKDERIKKLLVEKDKDKKGESGGIGTPATRSNHIKTLIDREYIQVSKDKKQNITATQKGIKLIQALSPMLTQPDMTALWFEKQKEIMNGTLSRKEFLNSVEEFIKEIIEQDKEKTMSVSQNKEQNQNITSYECPLCKKGSLIRRESKNKKGSFWYGCSEYNNGCKFICNEINGKPNLNNEVQGQTDVKCPQCQKGFLIKKESVSKKTNKPYTWYGCSDWKNGCKFSCFEKDGKPNLDGD</sequence>
<dbReference type="GO" id="GO:0046872">
    <property type="term" value="F:metal ion binding"/>
    <property type="evidence" value="ECO:0007669"/>
    <property type="project" value="UniProtKB-KW"/>
</dbReference>
<feature type="domain" description="Toprim" evidence="12">
    <location>
        <begin position="1"/>
        <end position="145"/>
    </location>
</feature>
<dbReference type="PROSITE" id="PS52039">
    <property type="entry name" value="TOPO_IA_2"/>
    <property type="match status" value="1"/>
</dbReference>
<evidence type="ECO:0000256" key="5">
    <source>
        <dbReference type="ARBA" id="ARBA00023029"/>
    </source>
</evidence>
<dbReference type="CDD" id="cd03362">
    <property type="entry name" value="TOPRIM_TopoIA_TopoIII"/>
    <property type="match status" value="1"/>
</dbReference>
<dbReference type="PANTHER" id="PTHR11390:SF21">
    <property type="entry name" value="DNA TOPOISOMERASE 3-ALPHA"/>
    <property type="match status" value="1"/>
</dbReference>
<dbReference type="SUPFAM" id="SSF56712">
    <property type="entry name" value="Prokaryotic type I DNA topoisomerase"/>
    <property type="match status" value="1"/>
</dbReference>
<reference evidence="14 15" key="1">
    <citation type="journal article" date="2014" name="Genome Announc.">
        <title>Draft genome sequences of eight enterohepatic helicobacter species isolated from both laboratory and wild rodents.</title>
        <authorList>
            <person name="Sheh A."/>
            <person name="Shen Z."/>
            <person name="Fox J.G."/>
        </authorList>
    </citation>
    <scope>NUCLEOTIDE SEQUENCE [LARGE SCALE GENOMIC DNA]</scope>
    <source>
        <strain evidence="14 15">MIT 96-1001</strain>
    </source>
</reference>
<evidence type="ECO:0000256" key="2">
    <source>
        <dbReference type="ARBA" id="ARBA00009446"/>
    </source>
</evidence>
<dbReference type="GO" id="GO:0003917">
    <property type="term" value="F:DNA topoisomerase type I (single strand cut, ATP-independent) activity"/>
    <property type="evidence" value="ECO:0007669"/>
    <property type="project" value="UniProtKB-EC"/>
</dbReference>
<keyword evidence="7 14" id="KW-0413">Isomerase</keyword>
<organism evidence="14 15">
    <name type="scientific">Helicobacter magdeburgensis</name>
    <dbReference type="NCBI Taxonomy" id="471858"/>
    <lineage>
        <taxon>Bacteria</taxon>
        <taxon>Pseudomonadati</taxon>
        <taxon>Campylobacterota</taxon>
        <taxon>Epsilonproteobacteria</taxon>
        <taxon>Campylobacterales</taxon>
        <taxon>Helicobacteraceae</taxon>
        <taxon>Helicobacter</taxon>
    </lineage>
</organism>
<dbReference type="InterPro" id="IPR003602">
    <property type="entry name" value="Topo_IA_DNA-bd_dom"/>
</dbReference>
<dbReference type="GO" id="GO:0003677">
    <property type="term" value="F:DNA binding"/>
    <property type="evidence" value="ECO:0007669"/>
    <property type="project" value="UniProtKB-KW"/>
</dbReference>
<evidence type="ECO:0000256" key="7">
    <source>
        <dbReference type="ARBA" id="ARBA00023235"/>
    </source>
</evidence>
<dbReference type="SMART" id="SM00436">
    <property type="entry name" value="TOP1Bc"/>
    <property type="match status" value="1"/>
</dbReference>
<dbReference type="InterPro" id="IPR023405">
    <property type="entry name" value="Topo_IA_core_domain"/>
</dbReference>
<evidence type="ECO:0000313" key="15">
    <source>
        <dbReference type="Proteomes" id="UP000029921"/>
    </source>
</evidence>
<dbReference type="Gene3D" id="3.40.50.140">
    <property type="match status" value="1"/>
</dbReference>
<evidence type="ECO:0000256" key="9">
    <source>
        <dbReference type="ARBA" id="ARBA00031985"/>
    </source>
</evidence>
<dbReference type="InterPro" id="IPR005738">
    <property type="entry name" value="TopoIII"/>
</dbReference>
<feature type="domain" description="Topo IA-type catalytic" evidence="13">
    <location>
        <begin position="153"/>
        <end position="603"/>
    </location>
</feature>
<name>A0A4U8SY00_9HELI</name>
<dbReference type="Pfam" id="PF01131">
    <property type="entry name" value="Topoisom_bac"/>
    <property type="match status" value="1"/>
</dbReference>
<keyword evidence="5" id="KW-0799">Topoisomerase</keyword>
<dbReference type="NCBIfam" id="NF005829">
    <property type="entry name" value="PRK07726.1"/>
    <property type="match status" value="1"/>
</dbReference>